<dbReference type="PANTHER" id="PTHR43827">
    <property type="entry name" value="2,5-DIKETO-D-GLUCONIC ACID REDUCTASE"/>
    <property type="match status" value="1"/>
</dbReference>
<name>A0ABD1DYN7_CULPP</name>
<sequence>MEEVQRAGLARNIGLSNFNQRQIQRILDNCQIKPANLQIENHIYLQQPELVKFCKANGITVTAYSPLGSKGIEKLLNREVPDLLDNPAVKEIAAKLGRSCAQVLLRHLLQRGISTIPKSTNPRRLRENIALFDFELADADMVRLNALDQSIRICDFAFFPGITKHPEFPFATESA</sequence>
<protein>
    <recommendedName>
        <fullName evidence="1">NADP-dependent oxidoreductase domain-containing protein</fullName>
    </recommendedName>
</protein>
<evidence type="ECO:0000259" key="1">
    <source>
        <dbReference type="Pfam" id="PF00248"/>
    </source>
</evidence>
<dbReference type="InterPro" id="IPR018170">
    <property type="entry name" value="Aldo/ket_reductase_CS"/>
</dbReference>
<dbReference type="PROSITE" id="PS00063">
    <property type="entry name" value="ALDOKETO_REDUCTASE_3"/>
    <property type="match status" value="1"/>
</dbReference>
<accession>A0ABD1DYN7</accession>
<dbReference type="Gene3D" id="3.20.20.100">
    <property type="entry name" value="NADP-dependent oxidoreductase domain"/>
    <property type="match status" value="1"/>
</dbReference>
<evidence type="ECO:0000313" key="2">
    <source>
        <dbReference type="EMBL" id="KAL1404569.1"/>
    </source>
</evidence>
<organism evidence="2 3">
    <name type="scientific">Culex pipiens pipiens</name>
    <name type="common">Northern house mosquito</name>
    <dbReference type="NCBI Taxonomy" id="38569"/>
    <lineage>
        <taxon>Eukaryota</taxon>
        <taxon>Metazoa</taxon>
        <taxon>Ecdysozoa</taxon>
        <taxon>Arthropoda</taxon>
        <taxon>Hexapoda</taxon>
        <taxon>Insecta</taxon>
        <taxon>Pterygota</taxon>
        <taxon>Neoptera</taxon>
        <taxon>Endopterygota</taxon>
        <taxon>Diptera</taxon>
        <taxon>Nematocera</taxon>
        <taxon>Culicoidea</taxon>
        <taxon>Culicidae</taxon>
        <taxon>Culicinae</taxon>
        <taxon>Culicini</taxon>
        <taxon>Culex</taxon>
        <taxon>Culex</taxon>
    </lineage>
</organism>
<dbReference type="SUPFAM" id="SSF51430">
    <property type="entry name" value="NAD(P)-linked oxidoreductase"/>
    <property type="match status" value="1"/>
</dbReference>
<keyword evidence="3" id="KW-1185">Reference proteome</keyword>
<dbReference type="PRINTS" id="PR00069">
    <property type="entry name" value="ALDKETRDTASE"/>
</dbReference>
<dbReference type="InterPro" id="IPR023210">
    <property type="entry name" value="NADP_OxRdtase_dom"/>
</dbReference>
<evidence type="ECO:0000313" key="3">
    <source>
        <dbReference type="Proteomes" id="UP001562425"/>
    </source>
</evidence>
<dbReference type="Pfam" id="PF00248">
    <property type="entry name" value="Aldo_ket_red"/>
    <property type="match status" value="1"/>
</dbReference>
<feature type="domain" description="NADP-dependent oxidoreductase" evidence="1">
    <location>
        <begin position="1"/>
        <end position="148"/>
    </location>
</feature>
<dbReference type="PANTHER" id="PTHR43827:SF14">
    <property type="entry name" value="NADP-DEPENDENT OXIDOREDUCTASE DOMAIN-CONTAINING PROTEIN"/>
    <property type="match status" value="1"/>
</dbReference>
<proteinExistence type="predicted"/>
<reference evidence="2 3" key="1">
    <citation type="submission" date="2024-05" db="EMBL/GenBank/DDBJ databases">
        <title>Culex pipiens pipiens assembly and annotation.</title>
        <authorList>
            <person name="Alout H."/>
            <person name="Durand T."/>
        </authorList>
    </citation>
    <scope>NUCLEOTIDE SEQUENCE [LARGE SCALE GENOMIC DNA]</scope>
    <source>
        <strain evidence="2">HA-2024</strain>
        <tissue evidence="2">Whole body</tissue>
    </source>
</reference>
<dbReference type="Proteomes" id="UP001562425">
    <property type="component" value="Unassembled WGS sequence"/>
</dbReference>
<comment type="caution">
    <text evidence="2">The sequence shown here is derived from an EMBL/GenBank/DDBJ whole genome shotgun (WGS) entry which is preliminary data.</text>
</comment>
<dbReference type="EMBL" id="JBEHCU010000253">
    <property type="protein sequence ID" value="KAL1404569.1"/>
    <property type="molecule type" value="Genomic_DNA"/>
</dbReference>
<gene>
    <name evidence="2" type="ORF">pipiens_018816</name>
</gene>
<dbReference type="PROSITE" id="PS00062">
    <property type="entry name" value="ALDOKETO_REDUCTASE_2"/>
    <property type="match status" value="1"/>
</dbReference>
<dbReference type="InterPro" id="IPR020471">
    <property type="entry name" value="AKR"/>
</dbReference>
<dbReference type="AlphaFoldDB" id="A0ABD1DYN7"/>
<dbReference type="InterPro" id="IPR036812">
    <property type="entry name" value="NAD(P)_OxRdtase_dom_sf"/>
</dbReference>